<dbReference type="Proteomes" id="UP000002372">
    <property type="component" value="Chromosome"/>
</dbReference>
<accession>D6CQ46</accession>
<dbReference type="AlphaFoldDB" id="D6CQ46"/>
<organism evidence="1 2">
    <name type="scientific">Thiomonas arsenitoxydans (strain DSM 22701 / CIP 110005 / 3As)</name>
    <dbReference type="NCBI Taxonomy" id="426114"/>
    <lineage>
        <taxon>Bacteria</taxon>
        <taxon>Pseudomonadati</taxon>
        <taxon>Pseudomonadota</taxon>
        <taxon>Betaproteobacteria</taxon>
        <taxon>Burkholderiales</taxon>
        <taxon>Thiomonas</taxon>
    </lineage>
</organism>
<dbReference type="HOGENOM" id="CLU_2866405_0_0_4"/>
<dbReference type="EMBL" id="FP475956">
    <property type="protein sequence ID" value="CAZ88126.1"/>
    <property type="molecule type" value="Genomic_DNA"/>
</dbReference>
<proteinExistence type="predicted"/>
<reference evidence="2" key="2">
    <citation type="journal article" date="2010" name="PLoS Genet.">
        <title>Structure, function, and evolution of the Thiomonas spp. genome.</title>
        <authorList>
            <person name="Arsene-Ploetze F."/>
            <person name="Koechler S."/>
            <person name="Marchal M."/>
            <person name="Coppee J.Y."/>
            <person name="Chandler M."/>
            <person name="Bonnefoy V."/>
            <person name="Brochier-Armanet C."/>
            <person name="Barakat M."/>
            <person name="Barbe V."/>
            <person name="Battaglia-Brunet F."/>
            <person name="Bruneel O."/>
            <person name="Bryan C.G."/>
            <person name="Cleiss-Arnold J."/>
            <person name="Cruveiller S."/>
            <person name="Erhardt M."/>
            <person name="Heinrich-Salmeron A."/>
            <person name="Hommais F."/>
            <person name="Joulian C."/>
            <person name="Krin E."/>
            <person name="Lieutaud A."/>
            <person name="Lievremont D."/>
            <person name="Michel C."/>
            <person name="Muller D."/>
            <person name="Ortet P."/>
            <person name="Proux C."/>
            <person name="Siguier P."/>
            <person name="Roche D."/>
            <person name="Rouy Z."/>
            <person name="Salvignol G."/>
            <person name="Slyemi D."/>
            <person name="Talla E."/>
            <person name="Weiss S."/>
            <person name="Weissenbach J."/>
            <person name="Medigue C."/>
            <person name="Bertin P.N."/>
        </authorList>
    </citation>
    <scope>NUCLEOTIDE SEQUENCE [LARGE SCALE GENOMIC DNA]</scope>
    <source>
        <strain evidence="2">DSM 22701 / CIP 110005 / 3As</strain>
    </source>
</reference>
<reference key="1">
    <citation type="submission" date="2009-07" db="EMBL/GenBank/DDBJ databases">
        <authorList>
            <person name="Genoscope - CEA"/>
        </authorList>
    </citation>
    <scope>NUCLEOTIDE SEQUENCE</scope>
    <source>
        <strain>3As</strain>
    </source>
</reference>
<dbReference type="KEGG" id="thi:THI_1442"/>
<protein>
    <submittedName>
        <fullName evidence="1">Uncharacterized protein</fullName>
    </submittedName>
</protein>
<evidence type="ECO:0000313" key="2">
    <source>
        <dbReference type="Proteomes" id="UP000002372"/>
    </source>
</evidence>
<sequence>MLGKLVGSHVLCALCFVLCALCFVLCALCLSLIANCFALMQKHKANFNRGAGLHTLFGCSSSVF</sequence>
<gene>
    <name evidence="1" type="ordered locus">THI_1442</name>
</gene>
<evidence type="ECO:0000313" key="1">
    <source>
        <dbReference type="EMBL" id="CAZ88126.1"/>
    </source>
</evidence>
<name>D6CQ46_THIA3</name>